<dbReference type="InterPro" id="IPR036909">
    <property type="entry name" value="Cyt_c-like_dom_sf"/>
</dbReference>
<keyword evidence="2 4" id="KW-0479">Metal-binding</keyword>
<evidence type="ECO:0000256" key="3">
    <source>
        <dbReference type="ARBA" id="ARBA00023004"/>
    </source>
</evidence>
<gene>
    <name evidence="7" type="primary">cycB_1</name>
    <name evidence="7" type="ORF">SS37A_03960</name>
</gene>
<sequence>MRLLSVLLFLSAATAPALAQGPDETVGKRIAQDTCASCHAVTADPDAISPDPKAPRFLDVARMPSTTELSLKVFLRSSHRNMPNFILSPEEMDSVTWYILGLRKK</sequence>
<dbReference type="PROSITE" id="PS51007">
    <property type="entry name" value="CYTC"/>
    <property type="match status" value="1"/>
</dbReference>
<evidence type="ECO:0000259" key="6">
    <source>
        <dbReference type="PROSITE" id="PS51007"/>
    </source>
</evidence>
<dbReference type="Proteomes" id="UP001317629">
    <property type="component" value="Chromosome"/>
</dbReference>
<dbReference type="EMBL" id="AP027142">
    <property type="protein sequence ID" value="BDV32867.1"/>
    <property type="molecule type" value="Genomic_DNA"/>
</dbReference>
<name>A0ABM8E4V3_9HYPH</name>
<evidence type="ECO:0000256" key="2">
    <source>
        <dbReference type="ARBA" id="ARBA00022723"/>
    </source>
</evidence>
<reference evidence="7 8" key="1">
    <citation type="journal article" date="2023" name="Int. J. Syst. Evol. Microbiol.">
        <title>Methylocystis iwaonis sp. nov., a type II methane-oxidizing bacterium from surface soil of a rice paddy field in Japan, and emended description of the genus Methylocystis (ex Whittenbury et al. 1970) Bowman et al. 1993.</title>
        <authorList>
            <person name="Kaise H."/>
            <person name="Sawadogo J.B."/>
            <person name="Alam M.S."/>
            <person name="Ueno C."/>
            <person name="Dianou D."/>
            <person name="Shinjo R."/>
            <person name="Asakawa S."/>
        </authorList>
    </citation>
    <scope>NUCLEOTIDE SEQUENCE [LARGE SCALE GENOMIC DNA]</scope>
    <source>
        <strain evidence="7 8">SS37A-Re</strain>
    </source>
</reference>
<proteinExistence type="predicted"/>
<evidence type="ECO:0000256" key="5">
    <source>
        <dbReference type="SAM" id="SignalP"/>
    </source>
</evidence>
<evidence type="ECO:0000256" key="1">
    <source>
        <dbReference type="ARBA" id="ARBA00022617"/>
    </source>
</evidence>
<keyword evidence="8" id="KW-1185">Reference proteome</keyword>
<organism evidence="7 8">
    <name type="scientific">Methylocystis iwaonis</name>
    <dbReference type="NCBI Taxonomy" id="2885079"/>
    <lineage>
        <taxon>Bacteria</taxon>
        <taxon>Pseudomonadati</taxon>
        <taxon>Pseudomonadota</taxon>
        <taxon>Alphaproteobacteria</taxon>
        <taxon>Hyphomicrobiales</taxon>
        <taxon>Methylocystaceae</taxon>
        <taxon>Methylocystis</taxon>
    </lineage>
</organism>
<keyword evidence="1 4" id="KW-0349">Heme</keyword>
<keyword evidence="5" id="KW-0732">Signal</keyword>
<accession>A0ABM8E4V3</accession>
<dbReference type="Gene3D" id="1.10.760.10">
    <property type="entry name" value="Cytochrome c-like domain"/>
    <property type="match status" value="1"/>
</dbReference>
<evidence type="ECO:0000256" key="4">
    <source>
        <dbReference type="PROSITE-ProRule" id="PRU00433"/>
    </source>
</evidence>
<keyword evidence="3 4" id="KW-0408">Iron</keyword>
<evidence type="ECO:0000313" key="8">
    <source>
        <dbReference type="Proteomes" id="UP001317629"/>
    </source>
</evidence>
<dbReference type="InterPro" id="IPR009056">
    <property type="entry name" value="Cyt_c-like_dom"/>
</dbReference>
<feature type="chain" id="PRO_5045040439" evidence="5">
    <location>
        <begin position="20"/>
        <end position="105"/>
    </location>
</feature>
<protein>
    <submittedName>
        <fullName evidence="7">Cytochrome c-552</fullName>
    </submittedName>
</protein>
<dbReference type="Pfam" id="PF00034">
    <property type="entry name" value="Cytochrom_C"/>
    <property type="match status" value="1"/>
</dbReference>
<feature type="signal peptide" evidence="5">
    <location>
        <begin position="1"/>
        <end position="19"/>
    </location>
</feature>
<dbReference type="RefSeq" id="WP_281930105.1">
    <property type="nucleotide sequence ID" value="NZ_AP027142.1"/>
</dbReference>
<dbReference type="SUPFAM" id="SSF46626">
    <property type="entry name" value="Cytochrome c"/>
    <property type="match status" value="1"/>
</dbReference>
<feature type="domain" description="Cytochrome c" evidence="6">
    <location>
        <begin position="22"/>
        <end position="103"/>
    </location>
</feature>
<evidence type="ECO:0000313" key="7">
    <source>
        <dbReference type="EMBL" id="BDV32867.1"/>
    </source>
</evidence>